<proteinExistence type="inferred from homology"/>
<evidence type="ECO:0000256" key="1">
    <source>
        <dbReference type="ARBA" id="ARBA00004429"/>
    </source>
</evidence>
<dbReference type="InterPro" id="IPR007387">
    <property type="entry name" value="TRAP_DctQ"/>
</dbReference>
<comment type="similarity">
    <text evidence="8 9">Belongs to the TRAP transporter small permease family.</text>
</comment>
<comment type="subcellular location">
    <subcellularLocation>
        <location evidence="1 9">Cell inner membrane</location>
        <topology evidence="1 9">Multi-pass membrane protein</topology>
    </subcellularLocation>
</comment>
<accession>A0ABS9DBQ6</accession>
<keyword evidence="4 9" id="KW-0997">Cell inner membrane</keyword>
<feature type="domain" description="Tripartite ATP-independent periplasmic transporters DctQ component" evidence="10">
    <location>
        <begin position="32"/>
        <end position="164"/>
    </location>
</feature>
<comment type="function">
    <text evidence="9">Part of the tripartite ATP-independent periplasmic (TRAP) transport system.</text>
</comment>
<evidence type="ECO:0000256" key="3">
    <source>
        <dbReference type="ARBA" id="ARBA00022475"/>
    </source>
</evidence>
<evidence type="ECO:0000313" key="12">
    <source>
        <dbReference type="Proteomes" id="UP001521137"/>
    </source>
</evidence>
<dbReference type="Pfam" id="PF04290">
    <property type="entry name" value="DctQ"/>
    <property type="match status" value="1"/>
</dbReference>
<evidence type="ECO:0000256" key="4">
    <source>
        <dbReference type="ARBA" id="ARBA00022519"/>
    </source>
</evidence>
<dbReference type="EMBL" id="JAKGAS010000007">
    <property type="protein sequence ID" value="MCF2949061.1"/>
    <property type="molecule type" value="Genomic_DNA"/>
</dbReference>
<evidence type="ECO:0000256" key="6">
    <source>
        <dbReference type="ARBA" id="ARBA00022989"/>
    </source>
</evidence>
<evidence type="ECO:0000256" key="8">
    <source>
        <dbReference type="ARBA" id="ARBA00038436"/>
    </source>
</evidence>
<feature type="transmembrane region" description="Helical" evidence="9">
    <location>
        <begin position="94"/>
        <end position="115"/>
    </location>
</feature>
<keyword evidence="7 9" id="KW-0472">Membrane</keyword>
<evidence type="ECO:0000256" key="9">
    <source>
        <dbReference type="RuleBase" id="RU369079"/>
    </source>
</evidence>
<evidence type="ECO:0000259" key="10">
    <source>
        <dbReference type="Pfam" id="PF04290"/>
    </source>
</evidence>
<dbReference type="RefSeq" id="WP_235313111.1">
    <property type="nucleotide sequence ID" value="NZ_JAKGAS010000007.1"/>
</dbReference>
<protein>
    <recommendedName>
        <fullName evidence="9">TRAP transporter small permease protein</fullName>
    </recommendedName>
</protein>
<keyword evidence="12" id="KW-1185">Reference proteome</keyword>
<reference evidence="11 12" key="1">
    <citation type="submission" date="2022-01" db="EMBL/GenBank/DDBJ databases">
        <title>Paraglaciecola sp. G1-23.</title>
        <authorList>
            <person name="Jin M.S."/>
            <person name="Han D.M."/>
            <person name="Kim H.M."/>
            <person name="Jeon C.O."/>
        </authorList>
    </citation>
    <scope>NUCLEOTIDE SEQUENCE [LARGE SCALE GENOMIC DNA]</scope>
    <source>
        <strain evidence="11 12">G1-23</strain>
    </source>
</reference>
<comment type="caution">
    <text evidence="11">The sequence shown here is derived from an EMBL/GenBank/DDBJ whole genome shotgun (WGS) entry which is preliminary data.</text>
</comment>
<keyword evidence="3" id="KW-1003">Cell membrane</keyword>
<gene>
    <name evidence="11" type="ORF">L0668_13145</name>
</gene>
<keyword evidence="2 9" id="KW-0813">Transport</keyword>
<feature type="transmembrane region" description="Helical" evidence="9">
    <location>
        <begin position="135"/>
        <end position="155"/>
    </location>
</feature>
<keyword evidence="6 9" id="KW-1133">Transmembrane helix</keyword>
<evidence type="ECO:0000256" key="5">
    <source>
        <dbReference type="ARBA" id="ARBA00022692"/>
    </source>
</evidence>
<dbReference type="PANTHER" id="PTHR35011">
    <property type="entry name" value="2,3-DIKETO-L-GULONATE TRAP TRANSPORTER SMALL PERMEASE PROTEIN YIAM"/>
    <property type="match status" value="1"/>
</dbReference>
<evidence type="ECO:0000256" key="2">
    <source>
        <dbReference type="ARBA" id="ARBA00022448"/>
    </source>
</evidence>
<evidence type="ECO:0000313" key="11">
    <source>
        <dbReference type="EMBL" id="MCF2949061.1"/>
    </source>
</evidence>
<comment type="subunit">
    <text evidence="9">The complex comprises the extracytoplasmic solute receptor protein and the two transmembrane proteins.</text>
</comment>
<dbReference type="PANTHER" id="PTHR35011:SF4">
    <property type="entry name" value="SLL1102 PROTEIN"/>
    <property type="match status" value="1"/>
</dbReference>
<feature type="transmembrane region" description="Helical" evidence="9">
    <location>
        <begin position="21"/>
        <end position="44"/>
    </location>
</feature>
<organism evidence="11 12">
    <name type="scientific">Paraglaciecola algarum</name>
    <dbReference type="NCBI Taxonomy" id="3050085"/>
    <lineage>
        <taxon>Bacteria</taxon>
        <taxon>Pseudomonadati</taxon>
        <taxon>Pseudomonadota</taxon>
        <taxon>Gammaproteobacteria</taxon>
        <taxon>Alteromonadales</taxon>
        <taxon>Alteromonadaceae</taxon>
        <taxon>Paraglaciecola</taxon>
    </lineage>
</organism>
<sequence>MNSSSLTTGLQHKIDLVHQSLCKLVSWFTLFMVLITFLIVVLRYGFNLGWIAMQESVMYLHATVFLLGAAHTLKVNEHVRVDIFYRQMSQKKKAWVDTLGTLLLLMPVNCFILALSFDYVIKSWQILESSPQAGGLAFVFVLKTLILLFAVSMNLQGLAELIRNILIIKHSQKIDEADKGEV</sequence>
<dbReference type="Proteomes" id="UP001521137">
    <property type="component" value="Unassembled WGS sequence"/>
</dbReference>
<dbReference type="InterPro" id="IPR055348">
    <property type="entry name" value="DctQ"/>
</dbReference>
<feature type="transmembrane region" description="Helical" evidence="9">
    <location>
        <begin position="56"/>
        <end position="73"/>
    </location>
</feature>
<evidence type="ECO:0000256" key="7">
    <source>
        <dbReference type="ARBA" id="ARBA00023136"/>
    </source>
</evidence>
<name>A0ABS9DBQ6_9ALTE</name>
<keyword evidence="5 9" id="KW-0812">Transmembrane</keyword>